<dbReference type="Proteomes" id="UP000482671">
    <property type="component" value="Unassembled WGS sequence"/>
</dbReference>
<dbReference type="GO" id="GO:0030255">
    <property type="term" value="P:protein secretion by the type IV secretion system"/>
    <property type="evidence" value="ECO:0007669"/>
    <property type="project" value="InterPro"/>
</dbReference>
<dbReference type="Proteomes" id="UP000434916">
    <property type="component" value="Unassembled WGS sequence"/>
</dbReference>
<feature type="transmembrane region" description="Helical" evidence="1">
    <location>
        <begin position="231"/>
        <end position="255"/>
    </location>
</feature>
<feature type="domain" description="Conjugative transposon TraJ C-terminal" evidence="2">
    <location>
        <begin position="21"/>
        <end position="334"/>
    </location>
</feature>
<keyword evidence="5" id="KW-1185">Reference proteome</keyword>
<accession>A0A412LRK4</accession>
<feature type="transmembrane region" description="Helical" evidence="1">
    <location>
        <begin position="307"/>
        <end position="329"/>
    </location>
</feature>
<dbReference type="GO" id="GO:0016020">
    <property type="term" value="C:membrane"/>
    <property type="evidence" value="ECO:0007669"/>
    <property type="project" value="UniProtKB-SubCell"/>
</dbReference>
<evidence type="ECO:0000256" key="1">
    <source>
        <dbReference type="SAM" id="Phobius"/>
    </source>
</evidence>
<dbReference type="EMBL" id="WNCN01000038">
    <property type="protein sequence ID" value="MTU41458.1"/>
    <property type="molecule type" value="Genomic_DNA"/>
</dbReference>
<keyword evidence="1" id="KW-0472">Membrane</keyword>
<name>A0A412LRK4_9BACT</name>
<comment type="caution">
    <text evidence="4">The sequence shown here is derived from an EMBL/GenBank/DDBJ whole genome shotgun (WGS) entry which is preliminary data.</text>
</comment>
<protein>
    <recommendedName>
        <fullName evidence="2">Conjugative transposon TraJ C-terminal domain-containing protein</fullName>
    </recommendedName>
</protein>
<dbReference type="InterPro" id="IPR012424">
    <property type="entry name" value="Conjugative_transposon_TraJ_C"/>
</dbReference>
<feature type="transmembrane region" description="Helical" evidence="1">
    <location>
        <begin position="275"/>
        <end position="295"/>
    </location>
</feature>
<evidence type="ECO:0000313" key="5">
    <source>
        <dbReference type="Proteomes" id="UP000434916"/>
    </source>
</evidence>
<evidence type="ECO:0000313" key="4">
    <source>
        <dbReference type="EMBL" id="MTV03807.1"/>
    </source>
</evidence>
<evidence type="ECO:0000259" key="2">
    <source>
        <dbReference type="Pfam" id="PF07863"/>
    </source>
</evidence>
<reference evidence="5 6" key="1">
    <citation type="journal article" date="2019" name="Nat. Med.">
        <title>A library of human gut bacterial isolates paired with longitudinal multiomics data enables mechanistic microbiome research.</title>
        <authorList>
            <person name="Poyet M."/>
            <person name="Groussin M."/>
            <person name="Gibbons S.M."/>
            <person name="Avila-Pacheco J."/>
            <person name="Jiang X."/>
            <person name="Kearney S.M."/>
            <person name="Perrotta A.R."/>
            <person name="Berdy B."/>
            <person name="Zhao S."/>
            <person name="Lieberman T.D."/>
            <person name="Swanson P.K."/>
            <person name="Smith M."/>
            <person name="Roesemann S."/>
            <person name="Alexander J.E."/>
            <person name="Rich S.A."/>
            <person name="Livny J."/>
            <person name="Vlamakis H."/>
            <person name="Clish C."/>
            <person name="Bullock K."/>
            <person name="Deik A."/>
            <person name="Scott J."/>
            <person name="Pierce K.A."/>
            <person name="Xavier R.J."/>
            <person name="Alm E.J."/>
        </authorList>
    </citation>
    <scope>NUCLEOTIDE SEQUENCE [LARGE SCALE GENOMIC DNA]</scope>
    <source>
        <strain evidence="4 6">BIOML-A11</strain>
        <strain evidence="3 5">BIOML-A29</strain>
    </source>
</reference>
<feature type="transmembrane region" description="Helical" evidence="1">
    <location>
        <begin position="21"/>
        <end position="46"/>
    </location>
</feature>
<dbReference type="RefSeq" id="WP_032589355.1">
    <property type="nucleotide sequence ID" value="NZ_QRWF01000044.1"/>
</dbReference>
<gene>
    <name evidence="3" type="ORF">GMD82_18825</name>
    <name evidence="4" type="ORF">GME02_19670</name>
</gene>
<dbReference type="EMBL" id="WNDD01000034">
    <property type="protein sequence ID" value="MTV03807.1"/>
    <property type="molecule type" value="Genomic_DNA"/>
</dbReference>
<proteinExistence type="predicted"/>
<evidence type="ECO:0000313" key="3">
    <source>
        <dbReference type="EMBL" id="MTU41458.1"/>
    </source>
</evidence>
<keyword evidence="1" id="KW-1133">Transmembrane helix</keyword>
<dbReference type="AlphaFoldDB" id="A0A412LRK4"/>
<feature type="transmembrane region" description="Helical" evidence="1">
    <location>
        <begin position="203"/>
        <end position="224"/>
    </location>
</feature>
<evidence type="ECO:0000313" key="6">
    <source>
        <dbReference type="Proteomes" id="UP000482671"/>
    </source>
</evidence>
<sequence length="350" mass="37678">MNGQDTFLWGLQINDSLTTELTAQMTVIALGVAVICFICNIAYNYLYHGVSQLLTADENKFPDLMEIARCFALIFCLSLYTPIAKTIVGTMEVINEATSLTGNRAQEFASFLKRSAEEQHTMIADNEKTALEAEVAAGKDPEGAMNKELDNMNQGNKVNEGTSTLKQIAQILNPANFAAMLLHALSALLVGIIQLIVLGLGVVIVKILVILGPFVFAFSILPVFQKQLSNWFGTLCSVGMVFTVINILNQIMWFTFKSIYDSDAFNIVDEATKQLQYLCMNLALIGSYCCCFWLASKIVGHGDAGRIISKTVSIVTAAATMAIAGSAIAGGATNVGAAASLGKSIINDEE</sequence>
<keyword evidence="1" id="KW-0812">Transmembrane</keyword>
<dbReference type="Pfam" id="PF07863">
    <property type="entry name" value="CtnDOT_TraJ"/>
    <property type="match status" value="1"/>
</dbReference>
<organism evidence="4 6">
    <name type="scientific">Parabacteroides merdae</name>
    <dbReference type="NCBI Taxonomy" id="46503"/>
    <lineage>
        <taxon>Bacteria</taxon>
        <taxon>Pseudomonadati</taxon>
        <taxon>Bacteroidota</taxon>
        <taxon>Bacteroidia</taxon>
        <taxon>Bacteroidales</taxon>
        <taxon>Tannerellaceae</taxon>
        <taxon>Parabacteroides</taxon>
    </lineage>
</organism>
<feature type="transmembrane region" description="Helical" evidence="1">
    <location>
        <begin position="175"/>
        <end position="197"/>
    </location>
</feature>